<dbReference type="EMBL" id="JAZKKV010000005">
    <property type="protein sequence ID" value="MEE9657694.1"/>
    <property type="molecule type" value="Genomic_DNA"/>
</dbReference>
<reference evidence="6 7" key="1">
    <citation type="submission" date="2023-10" db="EMBL/GenBank/DDBJ databases">
        <title>Wastewater isolates of ESBL- and carbapenemase-producing Gram-negative bacteria from New Zealand.</title>
        <authorList>
            <person name="Straub C."/>
            <person name="Weaver L."/>
            <person name="Cornelius A."/>
            <person name="Mcgill E."/>
            <person name="Dyet K."/>
            <person name="White L."/>
            <person name="Pattis I."/>
        </authorList>
    </citation>
    <scope>NUCLEOTIDE SEQUENCE [LARGE SCALE GENOMIC DNA]</scope>
    <source>
        <strain evidence="6 7">ESBL09</strain>
    </source>
</reference>
<evidence type="ECO:0000259" key="5">
    <source>
        <dbReference type="Pfam" id="PF00535"/>
    </source>
</evidence>
<dbReference type="PANTHER" id="PTHR43179">
    <property type="entry name" value="RHAMNOSYLTRANSFERASE WBBL"/>
    <property type="match status" value="1"/>
</dbReference>
<gene>
    <name evidence="6" type="ORF">V4836_27040</name>
</gene>
<dbReference type="Pfam" id="PF00535">
    <property type="entry name" value="Glycos_transf_2"/>
    <property type="match status" value="1"/>
</dbReference>
<dbReference type="AlphaFoldDB" id="A0AB35XDG6"/>
<protein>
    <submittedName>
        <fullName evidence="6">Glycosyltransferase</fullName>
        <ecNumber evidence="6">2.4.-.-</ecNumber>
    </submittedName>
</protein>
<dbReference type="GO" id="GO:0016757">
    <property type="term" value="F:glycosyltransferase activity"/>
    <property type="evidence" value="ECO:0007669"/>
    <property type="project" value="UniProtKB-KW"/>
</dbReference>
<dbReference type="PANTHER" id="PTHR43179:SF12">
    <property type="entry name" value="GALACTOFURANOSYLTRANSFERASE GLFT2"/>
    <property type="match status" value="1"/>
</dbReference>
<evidence type="ECO:0000256" key="3">
    <source>
        <dbReference type="ARBA" id="ARBA00022679"/>
    </source>
</evidence>
<proteinExistence type="inferred from homology"/>
<comment type="similarity">
    <text evidence="1">Belongs to the glycosyltransferase 2 family.</text>
</comment>
<organism evidence="6 7">
    <name type="scientific">Kluyvera ascorbata</name>
    <dbReference type="NCBI Taxonomy" id="51288"/>
    <lineage>
        <taxon>Bacteria</taxon>
        <taxon>Pseudomonadati</taxon>
        <taxon>Pseudomonadota</taxon>
        <taxon>Gammaproteobacteria</taxon>
        <taxon>Enterobacterales</taxon>
        <taxon>Enterobacteriaceae</taxon>
        <taxon>Kluyvera</taxon>
    </lineage>
</organism>
<feature type="domain" description="Glycosyl transferase family 1" evidence="4">
    <location>
        <begin position="777"/>
        <end position="886"/>
    </location>
</feature>
<evidence type="ECO:0000256" key="1">
    <source>
        <dbReference type="ARBA" id="ARBA00006739"/>
    </source>
</evidence>
<dbReference type="InterPro" id="IPR001296">
    <property type="entry name" value="Glyco_trans_1"/>
</dbReference>
<dbReference type="SUPFAM" id="SSF53756">
    <property type="entry name" value="UDP-Glycosyltransferase/glycogen phosphorylase"/>
    <property type="match status" value="1"/>
</dbReference>
<sequence>MKKAGRKIKNIFNAVTLQESEIKGHFDVIDGQYVHGWAIDRDKKKPATLSLYINNVKYKSFSSGAYREDLALAEINEGFAGFSEKLNLQEIAQNYGHDCTISIRSELGHYELKNSPKKLNTPDVAFSIDIFENGVCAGWIVDKNNQDISFSLNVIINGISHTVSANLPRTDLSVIGITNFQHGFYINAFEISEADECDVCVELNYDKQYTLAPLTKFSSFSSKVKSLTELQSFLRKEGYASLSKSTYQVVHSIIPALIDQCRANSDVPMISSNHTHTDRKSNAIAVIVPVYKGVQETVNCINSVISAKNNVPYRLIVINDCSPDEDMEQELSCFQNFKNVEIYKNDVNLGFVGTVNRGMIIAEEHDVILLNSDTIVADGWLDAIITEAYNMDDSTIVGTVTPISNNATICSFPEFCIDNSIPYNYDVSKLAAICSTNTAPAQELPTAHGYCMFIKREVLNDVGYFDHQKWGKGYAEENDFSLRASKLGWKHVVTNKTFVHHLGSVSFASSASEFIAKNLEKLNGIYPDYPELVAKFVKNDPVRVLRQELAEKIIKIELARYSKKPVLFISLVIGGGTKVATDEMERLLNKEDYPVIMLTCRENGMWRLSLEQVCVFSDYFIENEKDLFISFLKDIGVWHVHYHHTLQFPTDVWSIPSSLGCKYDVTLHDYYTVCPRANMVSHHDKFCGNPTTDDCNRCIRQLGVHASSKLKLEDIGNNVQDWRDFHSMHLSKARKVYTPSNDTMQRIKGFIQLKNIEYKYHPEPLIFSTVNHRANAEINIGFIGAIGPHKGVEIIKGLARYIQENGEKAKITVIGYTSDDSYFEQFDFVKITGKYDRERIDTLLKENEVDIIFLSSIWPETFSYTFTEAVASDLPIATFKLGAVMERSDSMRSVLQIPLNDDYASIFNTLKTHLSTLVAEQRSTGVQYPSIIKNYYNIKVQ</sequence>
<keyword evidence="7" id="KW-1185">Reference proteome</keyword>
<name>A0AB35XDG6_9ENTR</name>
<evidence type="ECO:0000256" key="2">
    <source>
        <dbReference type="ARBA" id="ARBA00022676"/>
    </source>
</evidence>
<dbReference type="RefSeq" id="WP_331389712.1">
    <property type="nucleotide sequence ID" value="NZ_JAZKKV010000005.1"/>
</dbReference>
<comment type="caution">
    <text evidence="6">The sequence shown here is derived from an EMBL/GenBank/DDBJ whole genome shotgun (WGS) entry which is preliminary data.</text>
</comment>
<dbReference type="InterPro" id="IPR029044">
    <property type="entry name" value="Nucleotide-diphossugar_trans"/>
</dbReference>
<dbReference type="InterPro" id="IPR001173">
    <property type="entry name" value="Glyco_trans_2-like"/>
</dbReference>
<accession>A0AB35XDG6</accession>
<evidence type="ECO:0000313" key="7">
    <source>
        <dbReference type="Proteomes" id="UP001331691"/>
    </source>
</evidence>
<dbReference type="Pfam" id="PF00534">
    <property type="entry name" value="Glycos_transf_1"/>
    <property type="match status" value="1"/>
</dbReference>
<dbReference type="Gene3D" id="3.90.550.10">
    <property type="entry name" value="Spore Coat Polysaccharide Biosynthesis Protein SpsA, Chain A"/>
    <property type="match status" value="1"/>
</dbReference>
<dbReference type="Gene3D" id="3.40.50.2000">
    <property type="entry name" value="Glycogen Phosphorylase B"/>
    <property type="match status" value="1"/>
</dbReference>
<evidence type="ECO:0000259" key="4">
    <source>
        <dbReference type="Pfam" id="PF00534"/>
    </source>
</evidence>
<dbReference type="SUPFAM" id="SSF53448">
    <property type="entry name" value="Nucleotide-diphospho-sugar transferases"/>
    <property type="match status" value="1"/>
</dbReference>
<evidence type="ECO:0000313" key="6">
    <source>
        <dbReference type="EMBL" id="MEE9657694.1"/>
    </source>
</evidence>
<keyword evidence="2 6" id="KW-0328">Glycosyltransferase</keyword>
<dbReference type="Proteomes" id="UP001331691">
    <property type="component" value="Unassembled WGS sequence"/>
</dbReference>
<keyword evidence="3 6" id="KW-0808">Transferase</keyword>
<dbReference type="EC" id="2.4.-.-" evidence="6"/>
<feature type="domain" description="Glycosyltransferase 2-like" evidence="5">
    <location>
        <begin position="286"/>
        <end position="460"/>
    </location>
</feature>